<dbReference type="PROSITE" id="PS50835">
    <property type="entry name" value="IG_LIKE"/>
    <property type="match status" value="1"/>
</dbReference>
<dbReference type="InterPro" id="IPR007110">
    <property type="entry name" value="Ig-like_dom"/>
</dbReference>
<proteinExistence type="predicted"/>
<evidence type="ECO:0000256" key="1">
    <source>
        <dbReference type="SAM" id="Phobius"/>
    </source>
</evidence>
<protein>
    <recommendedName>
        <fullName evidence="3">Ig-like domain-containing protein</fullName>
    </recommendedName>
</protein>
<keyword evidence="1" id="KW-1133">Transmembrane helix</keyword>
<dbReference type="Gene3D" id="2.60.40.10">
    <property type="entry name" value="Immunoglobulins"/>
    <property type="match status" value="1"/>
</dbReference>
<name>A0A9W7WVB9_TRIRA</name>
<feature type="chain" id="PRO_5040996180" description="Ig-like domain-containing protein" evidence="2">
    <location>
        <begin position="28"/>
        <end position="189"/>
    </location>
</feature>
<feature type="signal peptide" evidence="2">
    <location>
        <begin position="1"/>
        <end position="27"/>
    </location>
</feature>
<feature type="transmembrane region" description="Helical" evidence="1">
    <location>
        <begin position="130"/>
        <end position="154"/>
    </location>
</feature>
<keyword evidence="1" id="KW-0812">Transmembrane</keyword>
<dbReference type="SUPFAM" id="SSF48726">
    <property type="entry name" value="Immunoglobulin"/>
    <property type="match status" value="1"/>
</dbReference>
<keyword evidence="2" id="KW-0732">Signal</keyword>
<comment type="caution">
    <text evidence="4">The sequence shown here is derived from an EMBL/GenBank/DDBJ whole genome shotgun (WGS) entry which is preliminary data.</text>
</comment>
<feature type="domain" description="Ig-like" evidence="3">
    <location>
        <begin position="38"/>
        <end position="131"/>
    </location>
</feature>
<keyword evidence="1" id="KW-0472">Membrane</keyword>
<dbReference type="InterPro" id="IPR003599">
    <property type="entry name" value="Ig_sub"/>
</dbReference>
<dbReference type="InterPro" id="IPR036179">
    <property type="entry name" value="Ig-like_dom_sf"/>
</dbReference>
<dbReference type="PANTHER" id="PTHR11422:SF10">
    <property type="entry name" value="IG-LIKE DOMAIN-CONTAINING PROTEIN"/>
    <property type="match status" value="1"/>
</dbReference>
<dbReference type="Proteomes" id="UP001059041">
    <property type="component" value="Linkage Group LG6"/>
</dbReference>
<dbReference type="InterPro" id="IPR003598">
    <property type="entry name" value="Ig_sub2"/>
</dbReference>
<dbReference type="AlphaFoldDB" id="A0A9W7WVB9"/>
<dbReference type="InterPro" id="IPR013106">
    <property type="entry name" value="Ig_V-set"/>
</dbReference>
<reference evidence="4" key="1">
    <citation type="submission" date="2021-02" db="EMBL/GenBank/DDBJ databases">
        <title>Comparative genomics reveals that relaxation of natural selection precedes convergent phenotypic evolution of cavefish.</title>
        <authorList>
            <person name="Peng Z."/>
        </authorList>
    </citation>
    <scope>NUCLEOTIDE SEQUENCE</scope>
    <source>
        <tissue evidence="4">Muscle</tissue>
    </source>
</reference>
<accession>A0A9W7WVB9</accession>
<feature type="non-terminal residue" evidence="4">
    <location>
        <position position="189"/>
    </location>
</feature>
<feature type="non-terminal residue" evidence="4">
    <location>
        <position position="1"/>
    </location>
</feature>
<dbReference type="InterPro" id="IPR013783">
    <property type="entry name" value="Ig-like_fold"/>
</dbReference>
<organism evidence="4 5">
    <name type="scientific">Triplophysa rosa</name>
    <name type="common">Cave loach</name>
    <dbReference type="NCBI Taxonomy" id="992332"/>
    <lineage>
        <taxon>Eukaryota</taxon>
        <taxon>Metazoa</taxon>
        <taxon>Chordata</taxon>
        <taxon>Craniata</taxon>
        <taxon>Vertebrata</taxon>
        <taxon>Euteleostomi</taxon>
        <taxon>Actinopterygii</taxon>
        <taxon>Neopterygii</taxon>
        <taxon>Teleostei</taxon>
        <taxon>Ostariophysi</taxon>
        <taxon>Cypriniformes</taxon>
        <taxon>Nemacheilidae</taxon>
        <taxon>Triplophysa</taxon>
    </lineage>
</organism>
<sequence length="189" mass="21774">EVFQTSILHLNLCIIFTLLTQEGLSSSFHEHINKTAFEGETVTLKCNNTADGDDITWKKNNVVIFTEDLFNNRTMKNFTSKRMFIEKSTELKIKQIQVSDAGIYYCQNTKGLIRWILTVSENRPEPTKQISLYIISSCTGFIMVGFIISLSIWIHRKQKNSEDAAHRETMEDVTPARGKVQTHNSQYFE</sequence>
<evidence type="ECO:0000313" key="4">
    <source>
        <dbReference type="EMBL" id="KAI7808944.1"/>
    </source>
</evidence>
<dbReference type="PANTHER" id="PTHR11422">
    <property type="entry name" value="T-CELL SURFACE GLYCOPROTEIN CD4"/>
    <property type="match status" value="1"/>
</dbReference>
<evidence type="ECO:0000313" key="5">
    <source>
        <dbReference type="Proteomes" id="UP001059041"/>
    </source>
</evidence>
<dbReference type="Pfam" id="PF07686">
    <property type="entry name" value="V-set"/>
    <property type="match status" value="1"/>
</dbReference>
<gene>
    <name evidence="4" type="ORF">IRJ41_020307</name>
</gene>
<dbReference type="EMBL" id="JAFHDT010000006">
    <property type="protein sequence ID" value="KAI7808944.1"/>
    <property type="molecule type" value="Genomic_DNA"/>
</dbReference>
<dbReference type="SMART" id="SM00408">
    <property type="entry name" value="IGc2"/>
    <property type="match status" value="1"/>
</dbReference>
<dbReference type="SMART" id="SM00409">
    <property type="entry name" value="IG"/>
    <property type="match status" value="1"/>
</dbReference>
<keyword evidence="5" id="KW-1185">Reference proteome</keyword>
<evidence type="ECO:0000256" key="2">
    <source>
        <dbReference type="SAM" id="SignalP"/>
    </source>
</evidence>
<evidence type="ECO:0000259" key="3">
    <source>
        <dbReference type="PROSITE" id="PS50835"/>
    </source>
</evidence>